<keyword evidence="2" id="KW-1185">Reference proteome</keyword>
<dbReference type="EMBL" id="LLXX01000094">
    <property type="protein sequence ID" value="KRR07649.1"/>
    <property type="molecule type" value="Genomic_DNA"/>
</dbReference>
<reference evidence="1 2" key="1">
    <citation type="submission" date="2014-03" db="EMBL/GenBank/DDBJ databases">
        <title>Bradyrhizobium valentinum sp. nov., isolated from effective nodules of Lupinus mariae-josephae, a lupine endemic of basic-lime soils in Eastern Spain.</title>
        <authorList>
            <person name="Duran D."/>
            <person name="Rey L."/>
            <person name="Navarro A."/>
            <person name="Busquets A."/>
            <person name="Imperial J."/>
            <person name="Ruiz-Argueso T."/>
        </authorList>
    </citation>
    <scope>NUCLEOTIDE SEQUENCE [LARGE SCALE GENOMIC DNA]</scope>
    <source>
        <strain evidence="1 2">LmjM3</strain>
    </source>
</reference>
<evidence type="ECO:0000313" key="1">
    <source>
        <dbReference type="EMBL" id="KRR07649.1"/>
    </source>
</evidence>
<organism evidence="1 2">
    <name type="scientific">Bradyrhizobium valentinum</name>
    <dbReference type="NCBI Taxonomy" id="1518501"/>
    <lineage>
        <taxon>Bacteria</taxon>
        <taxon>Pseudomonadati</taxon>
        <taxon>Pseudomonadota</taxon>
        <taxon>Alphaproteobacteria</taxon>
        <taxon>Hyphomicrobiales</taxon>
        <taxon>Nitrobacteraceae</taxon>
        <taxon>Bradyrhizobium</taxon>
    </lineage>
</organism>
<comment type="caution">
    <text evidence="1">The sequence shown here is derived from an EMBL/GenBank/DDBJ whole genome shotgun (WGS) entry which is preliminary data.</text>
</comment>
<dbReference type="Proteomes" id="UP000051913">
    <property type="component" value="Unassembled WGS sequence"/>
</dbReference>
<evidence type="ECO:0000313" key="2">
    <source>
        <dbReference type="Proteomes" id="UP000051913"/>
    </source>
</evidence>
<accession>A0A0R3LIR8</accession>
<dbReference type="AlphaFoldDB" id="A0A0R3LIR8"/>
<name>A0A0R3LIR8_9BRAD</name>
<protein>
    <submittedName>
        <fullName evidence="1">Uncharacterized protein</fullName>
    </submittedName>
</protein>
<sequence length="104" mass="11113">MQGAQFQISADTRPTELVVDETVLPEGRFINTIGNFLLWKSANFVNGAEMSKRMAFAKLSICLAETPFKVAVIESVSSPSVHEAMQPKGIEGATVAGGSIGDRL</sequence>
<gene>
    <name evidence="1" type="ORF">CP49_36805</name>
</gene>
<dbReference type="STRING" id="1518501.CQ10_39560"/>
<proteinExistence type="predicted"/>